<proteinExistence type="predicted"/>
<evidence type="ECO:0000313" key="3">
    <source>
        <dbReference type="Proteomes" id="UP000007374"/>
    </source>
</evidence>
<evidence type="ECO:0000313" key="2">
    <source>
        <dbReference type="EMBL" id="EKF41234.1"/>
    </source>
</evidence>
<feature type="transmembrane region" description="Helical" evidence="1">
    <location>
        <begin position="40"/>
        <end position="64"/>
    </location>
</feature>
<name>K2NTT9_9HYPH</name>
<protein>
    <submittedName>
        <fullName evidence="2">Uncharacterized protein</fullName>
    </submittedName>
</protein>
<dbReference type="Proteomes" id="UP000007374">
    <property type="component" value="Unassembled WGS sequence"/>
</dbReference>
<feature type="transmembrane region" description="Helical" evidence="1">
    <location>
        <begin position="76"/>
        <end position="101"/>
    </location>
</feature>
<dbReference type="AlphaFoldDB" id="K2NTT9"/>
<feature type="transmembrane region" description="Helical" evidence="1">
    <location>
        <begin position="9"/>
        <end position="28"/>
    </location>
</feature>
<keyword evidence="3" id="KW-1185">Reference proteome</keyword>
<accession>K2NTT9</accession>
<dbReference type="STRING" id="721133.SAMN05216176_108197"/>
<keyword evidence="1" id="KW-0472">Membrane</keyword>
<gene>
    <name evidence="2" type="ORF">NA8A_17113</name>
</gene>
<reference evidence="2 3" key="1">
    <citation type="journal article" date="2012" name="J. Bacteriol.">
        <title>Genome Sequence of Nitratireductor indicus Type Strain C115.</title>
        <authorList>
            <person name="Lai Q."/>
            <person name="Li G."/>
            <person name="Yu Z."/>
            <person name="Shao Z."/>
        </authorList>
    </citation>
    <scope>NUCLEOTIDE SEQUENCE [LARGE SCALE GENOMIC DNA]</scope>
    <source>
        <strain evidence="2 3">C115</strain>
    </source>
</reference>
<comment type="caution">
    <text evidence="2">The sequence shown here is derived from an EMBL/GenBank/DDBJ whole genome shotgun (WGS) entry which is preliminary data.</text>
</comment>
<keyword evidence="1" id="KW-0812">Transmembrane</keyword>
<dbReference type="RefSeq" id="WP_009451624.1">
    <property type="nucleotide sequence ID" value="NZ_AMSI01000012.1"/>
</dbReference>
<keyword evidence="1" id="KW-1133">Transmembrane helix</keyword>
<dbReference type="EMBL" id="AMSI01000012">
    <property type="protein sequence ID" value="EKF41234.1"/>
    <property type="molecule type" value="Genomic_DNA"/>
</dbReference>
<sequence>MSLSPLQRLVLLFALFNLAGIPFLRWVLRPAFVYLNDAPPYWPSVVLGIGFILFVIAVNISFTVRASRVEGNAAPARIMAGWTVFSAICGLLLGAVSPWSIMRSLALMVRLQLGS</sequence>
<evidence type="ECO:0000256" key="1">
    <source>
        <dbReference type="SAM" id="Phobius"/>
    </source>
</evidence>
<dbReference type="PATRIC" id="fig|1231190.3.peg.3539"/>
<organism evidence="2 3">
    <name type="scientific">Nitratireductor indicus C115</name>
    <dbReference type="NCBI Taxonomy" id="1231190"/>
    <lineage>
        <taxon>Bacteria</taxon>
        <taxon>Pseudomonadati</taxon>
        <taxon>Pseudomonadota</taxon>
        <taxon>Alphaproteobacteria</taxon>
        <taxon>Hyphomicrobiales</taxon>
        <taxon>Phyllobacteriaceae</taxon>
        <taxon>Nitratireductor</taxon>
    </lineage>
</organism>